<evidence type="ECO:0000313" key="2">
    <source>
        <dbReference type="EMBL" id="CAB4577286.1"/>
    </source>
</evidence>
<feature type="region of interest" description="Disordered" evidence="1">
    <location>
        <begin position="60"/>
        <end position="114"/>
    </location>
</feature>
<gene>
    <name evidence="2" type="ORF">UFOPK1493_02800</name>
</gene>
<name>A0A6J6EN12_9ZZZZ</name>
<sequence>MITQTPGRRIGHQRSGPVVRRRSSIVRTGCAALLVSLVSLVAASCGRGERVVAGREAAFEPSDGTIPSSDAPGATAGVAGSDPVAPPPTTAAPEASTESTEPAEPAEPVVSSEPVEPVAVDLADVLVTADDLGAPWTAMPLDLDALPAEEAPATTLPEDESYGDCLDDVKGYIRQVPATAEAIGAFELSSFGPWFTVLASRSSTAVDLQAVLDAALACDAETSWQGGTYTVTRHPFPELGDRSVALHVVLDGSGTWNDGSTVTAMVQVGDVVISAVYVDLMADELLAVGVLEDAMRLMVERLAVA</sequence>
<accession>A0A6J6EN12</accession>
<feature type="compositionally biased region" description="Low complexity" evidence="1">
    <location>
        <begin position="91"/>
        <end position="114"/>
    </location>
</feature>
<proteinExistence type="predicted"/>
<evidence type="ECO:0000256" key="1">
    <source>
        <dbReference type="SAM" id="MobiDB-lite"/>
    </source>
</evidence>
<organism evidence="2">
    <name type="scientific">freshwater metagenome</name>
    <dbReference type="NCBI Taxonomy" id="449393"/>
    <lineage>
        <taxon>unclassified sequences</taxon>
        <taxon>metagenomes</taxon>
        <taxon>ecological metagenomes</taxon>
    </lineage>
</organism>
<feature type="region of interest" description="Disordered" evidence="1">
    <location>
        <begin position="1"/>
        <end position="22"/>
    </location>
</feature>
<reference evidence="2" key="1">
    <citation type="submission" date="2020-05" db="EMBL/GenBank/DDBJ databases">
        <authorList>
            <person name="Chiriac C."/>
            <person name="Salcher M."/>
            <person name="Ghai R."/>
            <person name="Kavagutti S V."/>
        </authorList>
    </citation>
    <scope>NUCLEOTIDE SEQUENCE</scope>
</reference>
<dbReference type="AlphaFoldDB" id="A0A6J6EN12"/>
<protein>
    <submittedName>
        <fullName evidence="2">Unannotated protein</fullName>
    </submittedName>
</protein>
<dbReference type="EMBL" id="CAEZSR010000129">
    <property type="protein sequence ID" value="CAB4577286.1"/>
    <property type="molecule type" value="Genomic_DNA"/>
</dbReference>